<comment type="caution">
    <text evidence="5">The sequence shown here is derived from an EMBL/GenBank/DDBJ whole genome shotgun (WGS) entry which is preliminary data.</text>
</comment>
<dbReference type="Gene3D" id="3.90.1150.10">
    <property type="entry name" value="Aspartate Aminotransferase, domain 1"/>
    <property type="match status" value="1"/>
</dbReference>
<evidence type="ECO:0000256" key="3">
    <source>
        <dbReference type="ARBA" id="ARBA00022898"/>
    </source>
</evidence>
<dbReference type="InterPro" id="IPR001597">
    <property type="entry name" value="ArAA_b-elim_lyase/Thr_aldolase"/>
</dbReference>
<evidence type="ECO:0000256" key="2">
    <source>
        <dbReference type="ARBA" id="ARBA00006966"/>
    </source>
</evidence>
<reference evidence="5" key="2">
    <citation type="submission" date="2020-09" db="EMBL/GenBank/DDBJ databases">
        <authorList>
            <person name="Sun Q."/>
            <person name="Ohkuma M."/>
        </authorList>
    </citation>
    <scope>NUCLEOTIDE SEQUENCE</scope>
    <source>
        <strain evidence="5">JCM 19831</strain>
    </source>
</reference>
<organism evidence="5 6">
    <name type="scientific">Dactylosporangium sucinum</name>
    <dbReference type="NCBI Taxonomy" id="1424081"/>
    <lineage>
        <taxon>Bacteria</taxon>
        <taxon>Bacillati</taxon>
        <taxon>Actinomycetota</taxon>
        <taxon>Actinomycetes</taxon>
        <taxon>Micromonosporales</taxon>
        <taxon>Micromonosporaceae</taxon>
        <taxon>Dactylosporangium</taxon>
    </lineage>
</organism>
<dbReference type="Gene3D" id="3.40.640.10">
    <property type="entry name" value="Type I PLP-dependent aspartate aminotransferase-like (Major domain)"/>
    <property type="match status" value="1"/>
</dbReference>
<evidence type="ECO:0000313" key="6">
    <source>
        <dbReference type="Proteomes" id="UP000642070"/>
    </source>
</evidence>
<evidence type="ECO:0000256" key="1">
    <source>
        <dbReference type="ARBA" id="ARBA00001933"/>
    </source>
</evidence>
<dbReference type="InterPro" id="IPR015422">
    <property type="entry name" value="PyrdxlP-dep_Trfase_small"/>
</dbReference>
<dbReference type="SUPFAM" id="SSF53383">
    <property type="entry name" value="PLP-dependent transferases"/>
    <property type="match status" value="1"/>
</dbReference>
<reference evidence="5" key="1">
    <citation type="journal article" date="2014" name="Int. J. Syst. Evol. Microbiol.">
        <title>Complete genome sequence of Corynebacterium casei LMG S-19264T (=DSM 44701T), isolated from a smear-ripened cheese.</title>
        <authorList>
            <consortium name="US DOE Joint Genome Institute (JGI-PGF)"/>
            <person name="Walter F."/>
            <person name="Albersmeier A."/>
            <person name="Kalinowski J."/>
            <person name="Ruckert C."/>
        </authorList>
    </citation>
    <scope>NUCLEOTIDE SEQUENCE</scope>
    <source>
        <strain evidence="5">JCM 19831</strain>
    </source>
</reference>
<sequence>MEMSWRFASDNTAGVHPAVLAAIAAANASTAPSYGADTVTARAVALLRAHFGAAVDVAFALTGTAANIIALAAMLRPHEAVLCATTSHILADEAGAPERFLGSKLVGVPTPDGRLTVPLLEAATWPPDDPHRPLPRVVSLAQPTELGTVYPLSSLREIAAWAHAHDLLVHVDGARLSNAAVSLGTDLSAFAACDIDVLTFGATKNGALGAEAVLFLNAALAAPRHHLQKQAMQLTSKMRFVAAQLTALLDDDLWHANATRANQTAAALSAAVQPLPGTTLAHPTQSNAVFARIPRAAAAHLRKTYAFEWHPESATARWMTSFNTTDQEVTTFATALQRALQR</sequence>
<dbReference type="Proteomes" id="UP000642070">
    <property type="component" value="Unassembled WGS sequence"/>
</dbReference>
<dbReference type="AlphaFoldDB" id="A0A917UF60"/>
<evidence type="ECO:0000259" key="4">
    <source>
        <dbReference type="Pfam" id="PF01212"/>
    </source>
</evidence>
<keyword evidence="6" id="KW-1185">Reference proteome</keyword>
<gene>
    <name evidence="5" type="ORF">GCM10007977_107710</name>
</gene>
<dbReference type="GO" id="GO:0006520">
    <property type="term" value="P:amino acid metabolic process"/>
    <property type="evidence" value="ECO:0007669"/>
    <property type="project" value="InterPro"/>
</dbReference>
<comment type="cofactor">
    <cofactor evidence="1">
        <name>pyridoxal 5'-phosphate</name>
        <dbReference type="ChEBI" id="CHEBI:597326"/>
    </cofactor>
</comment>
<feature type="domain" description="Aromatic amino acid beta-eliminating lyase/threonine aldolase" evidence="4">
    <location>
        <begin position="7"/>
        <end position="291"/>
    </location>
</feature>
<keyword evidence="3" id="KW-0663">Pyridoxal phosphate</keyword>
<dbReference type="InterPro" id="IPR015424">
    <property type="entry name" value="PyrdxlP-dep_Trfase"/>
</dbReference>
<name>A0A917UF60_9ACTN</name>
<dbReference type="GO" id="GO:0016829">
    <property type="term" value="F:lyase activity"/>
    <property type="evidence" value="ECO:0007669"/>
    <property type="project" value="InterPro"/>
</dbReference>
<accession>A0A917UF60</accession>
<comment type="similarity">
    <text evidence="2">Belongs to the threonine aldolase family.</text>
</comment>
<proteinExistence type="inferred from homology"/>
<dbReference type="PANTHER" id="PTHR48097">
    <property type="entry name" value="L-THREONINE ALDOLASE-RELATED"/>
    <property type="match status" value="1"/>
</dbReference>
<evidence type="ECO:0000313" key="5">
    <source>
        <dbReference type="EMBL" id="GGM88171.1"/>
    </source>
</evidence>
<dbReference type="Pfam" id="PF01212">
    <property type="entry name" value="Beta_elim_lyase"/>
    <property type="match status" value="1"/>
</dbReference>
<dbReference type="EMBL" id="BMPI01000117">
    <property type="protein sequence ID" value="GGM88171.1"/>
    <property type="molecule type" value="Genomic_DNA"/>
</dbReference>
<protein>
    <submittedName>
        <fullName evidence="5">Threonine aldolase</fullName>
    </submittedName>
</protein>
<dbReference type="InterPro" id="IPR015421">
    <property type="entry name" value="PyrdxlP-dep_Trfase_major"/>
</dbReference>
<dbReference type="PANTHER" id="PTHR48097:SF5">
    <property type="entry name" value="LOW SPECIFICITY L-THREONINE ALDOLASE"/>
    <property type="match status" value="1"/>
</dbReference>